<dbReference type="InterPro" id="IPR037272">
    <property type="entry name" value="SNS_sf"/>
</dbReference>
<dbReference type="GO" id="GO:0015293">
    <property type="term" value="F:symporter activity"/>
    <property type="evidence" value="ECO:0007669"/>
    <property type="project" value="UniProtKB-KW"/>
</dbReference>
<accession>A0A7R9A1U0</accession>
<comment type="subcellular location">
    <subcellularLocation>
        <location evidence="1">Membrane</location>
        <topology evidence="1">Multi-pass membrane protein</topology>
    </subcellularLocation>
</comment>
<sequence length="281" mass="30820">MLHIWLDAFIQSVLSVGPIILGVMTERGRLATNSFSPHLTVVMIFVNLVMSLLCSIITSAALGDLAAMYDTNLTDVVRNGPGVSVIAYSHALTHLPFPPIWSVLFFLVLAFLSLPSIHSLIAVPISITSEIWPKKHRLVTVIWTTALFIVGLVFFTNMGVYLVCVTDHYALTWGTLAMGIAECGTVCWLYGRKHWKSDIHGMIGEDPWNLTLVAWSVVSPLAIMGTLVFSWASYKPPECGSVDLPTWMEVLGGFVALMPLFVFLIHAAYSACVHGKGDQLD</sequence>
<feature type="transmembrane region" description="Helical" evidence="9">
    <location>
        <begin position="37"/>
        <end position="62"/>
    </location>
</feature>
<evidence type="ECO:0000313" key="11">
    <source>
        <dbReference type="Proteomes" id="UP000677054"/>
    </source>
</evidence>
<keyword evidence="8" id="KW-0915">Sodium</keyword>
<reference evidence="10" key="1">
    <citation type="submission" date="2020-11" db="EMBL/GenBank/DDBJ databases">
        <authorList>
            <person name="Tran Van P."/>
        </authorList>
    </citation>
    <scope>NUCLEOTIDE SEQUENCE</scope>
</reference>
<evidence type="ECO:0000256" key="7">
    <source>
        <dbReference type="ARBA" id="ARBA00023136"/>
    </source>
</evidence>
<dbReference type="PROSITE" id="PS50267">
    <property type="entry name" value="NA_NEUROTRAN_SYMP_3"/>
    <property type="match status" value="1"/>
</dbReference>
<dbReference type="InterPro" id="IPR000175">
    <property type="entry name" value="Na/ntran_symport"/>
</dbReference>
<dbReference type="SUPFAM" id="SSF161070">
    <property type="entry name" value="SNF-like"/>
    <property type="match status" value="1"/>
</dbReference>
<evidence type="ECO:0000256" key="6">
    <source>
        <dbReference type="ARBA" id="ARBA00022989"/>
    </source>
</evidence>
<keyword evidence="4 9" id="KW-0812">Transmembrane</keyword>
<feature type="binding site" evidence="8">
    <location>
        <position position="112"/>
    </location>
    <ligand>
        <name>Na(+)</name>
        <dbReference type="ChEBI" id="CHEBI:29101"/>
        <label>1</label>
    </ligand>
</feature>
<organism evidence="10">
    <name type="scientific">Darwinula stevensoni</name>
    <dbReference type="NCBI Taxonomy" id="69355"/>
    <lineage>
        <taxon>Eukaryota</taxon>
        <taxon>Metazoa</taxon>
        <taxon>Ecdysozoa</taxon>
        <taxon>Arthropoda</taxon>
        <taxon>Crustacea</taxon>
        <taxon>Oligostraca</taxon>
        <taxon>Ostracoda</taxon>
        <taxon>Podocopa</taxon>
        <taxon>Podocopida</taxon>
        <taxon>Darwinulocopina</taxon>
        <taxon>Darwinuloidea</taxon>
        <taxon>Darwinulidae</taxon>
        <taxon>Darwinula</taxon>
    </lineage>
</organism>
<dbReference type="PANTHER" id="PTHR11616">
    <property type="entry name" value="SODIUM/CHLORIDE DEPENDENT TRANSPORTER"/>
    <property type="match status" value="1"/>
</dbReference>
<dbReference type="EMBL" id="CAJPEV010000655">
    <property type="protein sequence ID" value="CAG0887299.1"/>
    <property type="molecule type" value="Genomic_DNA"/>
</dbReference>
<feature type="transmembrane region" description="Helical" evidence="9">
    <location>
        <begin position="100"/>
        <end position="126"/>
    </location>
</feature>
<dbReference type="GO" id="GO:0006865">
    <property type="term" value="P:amino acid transport"/>
    <property type="evidence" value="ECO:0007669"/>
    <property type="project" value="TreeGrafter"/>
</dbReference>
<dbReference type="GO" id="GO:0035725">
    <property type="term" value="P:sodium ion transmembrane transport"/>
    <property type="evidence" value="ECO:0007669"/>
    <property type="project" value="TreeGrafter"/>
</dbReference>
<dbReference type="OrthoDB" id="6155318at2759"/>
<feature type="transmembrane region" description="Helical" evidence="9">
    <location>
        <begin position="246"/>
        <end position="269"/>
    </location>
</feature>
<evidence type="ECO:0000256" key="1">
    <source>
        <dbReference type="ARBA" id="ARBA00004141"/>
    </source>
</evidence>
<keyword evidence="11" id="KW-1185">Reference proteome</keyword>
<gene>
    <name evidence="10" type="ORF">DSTB1V02_LOCUS4423</name>
</gene>
<keyword evidence="6 9" id="KW-1133">Transmembrane helix</keyword>
<feature type="binding site" evidence="8">
    <location>
        <position position="15"/>
    </location>
    <ligand>
        <name>Na(+)</name>
        <dbReference type="ChEBI" id="CHEBI:29101"/>
        <label>1</label>
    </ligand>
</feature>
<evidence type="ECO:0000256" key="8">
    <source>
        <dbReference type="PIRSR" id="PIRSR600175-1"/>
    </source>
</evidence>
<keyword evidence="7 9" id="KW-0472">Membrane</keyword>
<name>A0A7R9A1U0_9CRUS</name>
<evidence type="ECO:0000313" key="10">
    <source>
        <dbReference type="EMBL" id="CAD7244529.1"/>
    </source>
</evidence>
<evidence type="ECO:0000256" key="2">
    <source>
        <dbReference type="ARBA" id="ARBA00006459"/>
    </source>
</evidence>
<dbReference type="PRINTS" id="PR00176">
    <property type="entry name" value="NANEUSMPORT"/>
</dbReference>
<feature type="binding site" evidence="8">
    <location>
        <position position="47"/>
    </location>
    <ligand>
        <name>Na(+)</name>
        <dbReference type="ChEBI" id="CHEBI:29101"/>
        <label>1</label>
    </ligand>
</feature>
<dbReference type="GO" id="GO:0005886">
    <property type="term" value="C:plasma membrane"/>
    <property type="evidence" value="ECO:0007669"/>
    <property type="project" value="TreeGrafter"/>
</dbReference>
<feature type="transmembrane region" description="Helical" evidence="9">
    <location>
        <begin position="138"/>
        <end position="163"/>
    </location>
</feature>
<feature type="transmembrane region" description="Helical" evidence="9">
    <location>
        <begin position="212"/>
        <end position="234"/>
    </location>
</feature>
<evidence type="ECO:0000256" key="5">
    <source>
        <dbReference type="ARBA" id="ARBA00022847"/>
    </source>
</evidence>
<feature type="transmembrane region" description="Helical" evidence="9">
    <location>
        <begin position="6"/>
        <end position="25"/>
    </location>
</feature>
<proteinExistence type="inferred from homology"/>
<dbReference type="EMBL" id="LR900172">
    <property type="protein sequence ID" value="CAD7244529.1"/>
    <property type="molecule type" value="Genomic_DNA"/>
</dbReference>
<evidence type="ECO:0000256" key="9">
    <source>
        <dbReference type="SAM" id="Phobius"/>
    </source>
</evidence>
<protein>
    <submittedName>
        <fullName evidence="10">Uncharacterized protein</fullName>
    </submittedName>
</protein>
<dbReference type="GO" id="GO:0046872">
    <property type="term" value="F:metal ion binding"/>
    <property type="evidence" value="ECO:0007669"/>
    <property type="project" value="UniProtKB-KW"/>
</dbReference>
<dbReference type="Proteomes" id="UP000677054">
    <property type="component" value="Unassembled WGS sequence"/>
</dbReference>
<feature type="transmembrane region" description="Helical" evidence="9">
    <location>
        <begin position="169"/>
        <end position="191"/>
    </location>
</feature>
<keyword evidence="5" id="KW-0769">Symport</keyword>
<keyword evidence="3" id="KW-0813">Transport</keyword>
<comment type="similarity">
    <text evidence="2">Belongs to the sodium:neurotransmitter symporter (SNF) (TC 2.A.22) family.</text>
</comment>
<dbReference type="PANTHER" id="PTHR11616:SF240">
    <property type="entry name" value="BLOATED TUBULES, ISOFORM B-RELATED"/>
    <property type="match status" value="1"/>
</dbReference>
<keyword evidence="8" id="KW-0479">Metal-binding</keyword>
<evidence type="ECO:0000256" key="4">
    <source>
        <dbReference type="ARBA" id="ARBA00022692"/>
    </source>
</evidence>
<evidence type="ECO:0000256" key="3">
    <source>
        <dbReference type="ARBA" id="ARBA00022448"/>
    </source>
</evidence>
<dbReference type="AlphaFoldDB" id="A0A7R9A1U0"/>
<dbReference type="Pfam" id="PF00209">
    <property type="entry name" value="SNF"/>
    <property type="match status" value="1"/>
</dbReference>
<feature type="binding site" evidence="8">
    <location>
        <position position="116"/>
    </location>
    <ligand>
        <name>Na(+)</name>
        <dbReference type="ChEBI" id="CHEBI:29101"/>
        <label>1</label>
    </ligand>
</feature>